<sequence length="151" mass="16069">MRFRCIADECVKDGSGAYVQPHEEAHEKHAKYLTIPGHNPHLFNTAALLTSSTVVLCEGELDAMAVSGLGVPAVGVPGVASWRDHFDPAFAGLATTLVVGDGDEAGRAFTRKVCERLASARPIDLGDGYDANRFIVTYGKEASRERLGLAA</sequence>
<dbReference type="Proteomes" id="UP000509303">
    <property type="component" value="Chromosome"/>
</dbReference>
<accession>A0A7H8N3D2</accession>
<protein>
    <submittedName>
        <fullName evidence="1">Toprim domain-containing protein</fullName>
    </submittedName>
</protein>
<evidence type="ECO:0000313" key="1">
    <source>
        <dbReference type="EMBL" id="QKW48851.1"/>
    </source>
</evidence>
<reference evidence="1 2" key="1">
    <citation type="submission" date="2020-06" db="EMBL/GenBank/DDBJ databases">
        <title>Genome mining for natural products.</title>
        <authorList>
            <person name="Zhang B."/>
            <person name="Shi J."/>
            <person name="Ge H."/>
        </authorList>
    </citation>
    <scope>NUCLEOTIDE SEQUENCE [LARGE SCALE GENOMIC DNA]</scope>
    <source>
        <strain evidence="1 2">NA00687</strain>
    </source>
</reference>
<dbReference type="SUPFAM" id="SSF56731">
    <property type="entry name" value="DNA primase core"/>
    <property type="match status" value="1"/>
</dbReference>
<dbReference type="Pfam" id="PF13155">
    <property type="entry name" value="Toprim_2"/>
    <property type="match status" value="1"/>
</dbReference>
<name>A0A7H8N3D2_9ACTN</name>
<keyword evidence="2" id="KW-1185">Reference proteome</keyword>
<proteinExistence type="predicted"/>
<organism evidence="1 2">
    <name type="scientific">Streptomyces buecherae</name>
    <dbReference type="NCBI Taxonomy" id="2763006"/>
    <lineage>
        <taxon>Bacteria</taxon>
        <taxon>Bacillati</taxon>
        <taxon>Actinomycetota</taxon>
        <taxon>Actinomycetes</taxon>
        <taxon>Kitasatosporales</taxon>
        <taxon>Streptomycetaceae</taxon>
        <taxon>Streptomyces</taxon>
    </lineage>
</organism>
<gene>
    <name evidence="1" type="ORF">HUT08_04065</name>
</gene>
<evidence type="ECO:0000313" key="2">
    <source>
        <dbReference type="Proteomes" id="UP000509303"/>
    </source>
</evidence>
<dbReference type="AlphaFoldDB" id="A0A7H8N3D2"/>
<dbReference type="EMBL" id="CP054929">
    <property type="protein sequence ID" value="QKW48851.1"/>
    <property type="molecule type" value="Genomic_DNA"/>
</dbReference>
<dbReference type="Gene3D" id="3.40.1360.10">
    <property type="match status" value="1"/>
</dbReference>